<feature type="transmembrane region" description="Helical" evidence="1">
    <location>
        <begin position="6"/>
        <end position="25"/>
    </location>
</feature>
<comment type="caution">
    <text evidence="2">The sequence shown here is derived from an EMBL/GenBank/DDBJ whole genome shotgun (WGS) entry which is preliminary data.</text>
</comment>
<feature type="transmembrane region" description="Helical" evidence="1">
    <location>
        <begin position="116"/>
        <end position="133"/>
    </location>
</feature>
<evidence type="ECO:0000256" key="1">
    <source>
        <dbReference type="SAM" id="Phobius"/>
    </source>
</evidence>
<accession>A0A9K3D364</accession>
<organism evidence="2 3">
    <name type="scientific">Kipferlia bialata</name>
    <dbReference type="NCBI Taxonomy" id="797122"/>
    <lineage>
        <taxon>Eukaryota</taxon>
        <taxon>Metamonada</taxon>
        <taxon>Carpediemonas-like organisms</taxon>
        <taxon>Kipferlia</taxon>
    </lineage>
</organism>
<protein>
    <submittedName>
        <fullName evidence="2">Uncharacterized protein</fullName>
    </submittedName>
</protein>
<dbReference type="Proteomes" id="UP000265618">
    <property type="component" value="Unassembled WGS sequence"/>
</dbReference>
<feature type="non-terminal residue" evidence="2">
    <location>
        <position position="1"/>
    </location>
</feature>
<keyword evidence="1" id="KW-0812">Transmembrane</keyword>
<feature type="transmembrane region" description="Helical" evidence="1">
    <location>
        <begin position="154"/>
        <end position="172"/>
    </location>
</feature>
<proteinExistence type="predicted"/>
<keyword evidence="1" id="KW-1133">Transmembrane helix</keyword>
<feature type="transmembrane region" description="Helical" evidence="1">
    <location>
        <begin position="89"/>
        <end position="110"/>
    </location>
</feature>
<keyword evidence="3" id="KW-1185">Reference proteome</keyword>
<evidence type="ECO:0000313" key="3">
    <source>
        <dbReference type="Proteomes" id="UP000265618"/>
    </source>
</evidence>
<keyword evidence="1" id="KW-0472">Membrane</keyword>
<evidence type="ECO:0000313" key="2">
    <source>
        <dbReference type="EMBL" id="GIQ87931.1"/>
    </source>
</evidence>
<dbReference type="AlphaFoldDB" id="A0A9K3D364"/>
<feature type="transmembrane region" description="Helical" evidence="1">
    <location>
        <begin position="178"/>
        <end position="195"/>
    </location>
</feature>
<sequence>WDSQIGDVSMSWLGLIVSSIIIRNFKIPSPLARDRNSASSPELVQRLGCHEIMFLIGFSFTHLKSIVKGTCKPPTFCGHEYPITLLKRWAFAVFMLLGMLLGSGPCWILPDEMKFASFALSAPIQILMLYLCHNYVSPLIQQDLAWTPQMVKQYFYVFGGTYLIVGFCGDILPFPTYFGVWLTVLCICIGSYYVAPKRVEGNPQVYGNGQLKCGGVFAAILDGPDVEEVIPEAM</sequence>
<reference evidence="2 3" key="1">
    <citation type="journal article" date="2018" name="PLoS ONE">
        <title>The draft genome of Kipferlia bialata reveals reductive genome evolution in fornicate parasites.</title>
        <authorList>
            <person name="Tanifuji G."/>
            <person name="Takabayashi S."/>
            <person name="Kume K."/>
            <person name="Takagi M."/>
            <person name="Nakayama T."/>
            <person name="Kamikawa R."/>
            <person name="Inagaki Y."/>
            <person name="Hashimoto T."/>
        </authorList>
    </citation>
    <scope>NUCLEOTIDE SEQUENCE [LARGE SCALE GENOMIC DNA]</scope>
    <source>
        <strain evidence="2">NY0173</strain>
    </source>
</reference>
<name>A0A9K3D364_9EUKA</name>
<dbReference type="EMBL" id="BDIP01003621">
    <property type="protein sequence ID" value="GIQ87931.1"/>
    <property type="molecule type" value="Genomic_DNA"/>
</dbReference>
<gene>
    <name evidence="2" type="ORF">KIPB_010076</name>
</gene>